<keyword evidence="1" id="KW-0175">Coiled coil</keyword>
<evidence type="ECO:0000256" key="1">
    <source>
        <dbReference type="SAM" id="Coils"/>
    </source>
</evidence>
<comment type="caution">
    <text evidence="3">The sequence shown here is derived from an EMBL/GenBank/DDBJ whole genome shotgun (WGS) entry which is preliminary data.</text>
</comment>
<reference evidence="3 4" key="1">
    <citation type="submission" date="2020-08" db="EMBL/GenBank/DDBJ databases">
        <title>Genome public.</title>
        <authorList>
            <person name="Liu C."/>
            <person name="Sun Q."/>
        </authorList>
    </citation>
    <scope>NUCLEOTIDE SEQUENCE [LARGE SCALE GENOMIC DNA]</scope>
    <source>
        <strain evidence="3 4">NSJ-6</strain>
    </source>
</reference>
<feature type="transmembrane region" description="Helical" evidence="2">
    <location>
        <begin position="228"/>
        <end position="247"/>
    </location>
</feature>
<dbReference type="EMBL" id="JACOOO010000004">
    <property type="protein sequence ID" value="MBC5628095.1"/>
    <property type="molecule type" value="Genomic_DNA"/>
</dbReference>
<evidence type="ECO:0000313" key="4">
    <source>
        <dbReference type="Proteomes" id="UP000596929"/>
    </source>
</evidence>
<proteinExistence type="predicted"/>
<keyword evidence="2" id="KW-1133">Transmembrane helix</keyword>
<feature type="transmembrane region" description="Helical" evidence="2">
    <location>
        <begin position="7"/>
        <end position="24"/>
    </location>
</feature>
<sequence length="257" mass="29814">MKKTSKILVSLFIFINIFTINIFAEDLAYIEEALIHIGIDEEYSENIVQYLEGISITESEVQKIENNINDIKSFIEDSKNEEEINFLKYYSVYDNIMDISEVLNLDLDFDINNLNIRLIDKKNNNVLFEGDINSLVQIYSNYKDGNYNISVETIVKEINLNIKENNSEEKLNNSENQVNNKINNSLKIERNSTNNSNNNEINAVLDEYIDKFDKYNESLLVKNDNDILELKIIAFIFAISVTILVILKKISVNKKIE</sequence>
<protein>
    <submittedName>
        <fullName evidence="3">Uncharacterized protein</fullName>
    </submittedName>
</protein>
<keyword evidence="2" id="KW-0812">Transmembrane</keyword>
<evidence type="ECO:0000313" key="3">
    <source>
        <dbReference type="EMBL" id="MBC5628095.1"/>
    </source>
</evidence>
<accession>A0ABR7D9L3</accession>
<gene>
    <name evidence="3" type="ORF">H8S20_04220</name>
</gene>
<evidence type="ECO:0000256" key="2">
    <source>
        <dbReference type="SAM" id="Phobius"/>
    </source>
</evidence>
<name>A0ABR7D9L3_9CLOT</name>
<dbReference type="RefSeq" id="WP_186859356.1">
    <property type="nucleotide sequence ID" value="NZ_JACOOO010000004.1"/>
</dbReference>
<organism evidence="3 4">
    <name type="scientific">Clostridium hominis</name>
    <dbReference type="NCBI Taxonomy" id="2763036"/>
    <lineage>
        <taxon>Bacteria</taxon>
        <taxon>Bacillati</taxon>
        <taxon>Bacillota</taxon>
        <taxon>Clostridia</taxon>
        <taxon>Eubacteriales</taxon>
        <taxon>Clostridiaceae</taxon>
        <taxon>Clostridium</taxon>
    </lineage>
</organism>
<keyword evidence="2" id="KW-0472">Membrane</keyword>
<keyword evidence="4" id="KW-1185">Reference proteome</keyword>
<dbReference type="Proteomes" id="UP000596929">
    <property type="component" value="Unassembled WGS sequence"/>
</dbReference>
<feature type="coiled-coil region" evidence="1">
    <location>
        <begin position="164"/>
        <end position="191"/>
    </location>
</feature>